<protein>
    <submittedName>
        <fullName evidence="7">Cna protein B-type domain protein</fullName>
    </submittedName>
</protein>
<evidence type="ECO:0000256" key="3">
    <source>
        <dbReference type="ARBA" id="ARBA00022729"/>
    </source>
</evidence>
<feature type="domain" description="SpaA-like prealbumin fold" evidence="6">
    <location>
        <begin position="1233"/>
        <end position="1311"/>
    </location>
</feature>
<keyword evidence="2" id="KW-0964">Secreted</keyword>
<feature type="region of interest" description="Disordered" evidence="4">
    <location>
        <begin position="1105"/>
        <end position="1133"/>
    </location>
</feature>
<keyword evidence="8" id="KW-1185">Reference proteome</keyword>
<gene>
    <name evidence="7" type="ORF">HMPREF1872_00775</name>
</gene>
<feature type="region of interest" description="Disordered" evidence="4">
    <location>
        <begin position="32"/>
        <end position="100"/>
    </location>
</feature>
<comment type="caution">
    <text evidence="7">The sequence shown here is derived from an EMBL/GenBank/DDBJ whole genome shotgun (WGS) entry which is preliminary data.</text>
</comment>
<feature type="non-terminal residue" evidence="7">
    <location>
        <position position="1516"/>
    </location>
</feature>
<feature type="compositionally biased region" description="Basic and acidic residues" evidence="4">
    <location>
        <begin position="32"/>
        <end position="44"/>
    </location>
</feature>
<dbReference type="Proteomes" id="UP000070080">
    <property type="component" value="Unassembled WGS sequence"/>
</dbReference>
<evidence type="ECO:0000313" key="8">
    <source>
        <dbReference type="Proteomes" id="UP000070080"/>
    </source>
</evidence>
<proteinExistence type="inferred from homology"/>
<name>A0A133YCH0_9FIRM</name>
<feature type="signal peptide" evidence="5">
    <location>
        <begin position="1"/>
        <end position="21"/>
    </location>
</feature>
<dbReference type="SUPFAM" id="SSF49478">
    <property type="entry name" value="Cna protein B-type domain"/>
    <property type="match status" value="2"/>
</dbReference>
<dbReference type="Pfam" id="PF17802">
    <property type="entry name" value="SpaA"/>
    <property type="match status" value="2"/>
</dbReference>
<feature type="chain" id="PRO_5007460100" evidence="5">
    <location>
        <begin position="22"/>
        <end position="1516"/>
    </location>
</feature>
<dbReference type="PANTHER" id="PTHR36108:SF13">
    <property type="entry name" value="COLOSSIN-B-RELATED"/>
    <property type="match status" value="1"/>
</dbReference>
<evidence type="ECO:0000313" key="7">
    <source>
        <dbReference type="EMBL" id="KXB40898.1"/>
    </source>
</evidence>
<comment type="similarity">
    <text evidence="1">Belongs to the serine-aspartate repeat-containing protein (SDr) family.</text>
</comment>
<reference evidence="8" key="1">
    <citation type="submission" date="2016-01" db="EMBL/GenBank/DDBJ databases">
        <authorList>
            <person name="Mitreva M."/>
            <person name="Pepin K.H."/>
            <person name="Mihindukulasuriya K.A."/>
            <person name="Fulton R."/>
            <person name="Fronick C."/>
            <person name="O'Laughlin M."/>
            <person name="Miner T."/>
            <person name="Herter B."/>
            <person name="Rosa B.A."/>
            <person name="Cordes M."/>
            <person name="Tomlinson C."/>
            <person name="Wollam A."/>
            <person name="Palsikar V.B."/>
            <person name="Mardis E.R."/>
            <person name="Wilson R.K."/>
        </authorList>
    </citation>
    <scope>NUCLEOTIDE SEQUENCE [LARGE SCALE GENOMIC DNA]</scope>
    <source>
        <strain evidence="8">KA00274</strain>
    </source>
</reference>
<accession>A0A133YCH0</accession>
<dbReference type="Gene3D" id="2.60.40.10">
    <property type="entry name" value="Immunoglobulins"/>
    <property type="match status" value="3"/>
</dbReference>
<dbReference type="InterPro" id="IPR013783">
    <property type="entry name" value="Ig-like_fold"/>
</dbReference>
<feature type="domain" description="SpaA-like prealbumin fold" evidence="6">
    <location>
        <begin position="1342"/>
        <end position="1453"/>
    </location>
</feature>
<evidence type="ECO:0000256" key="4">
    <source>
        <dbReference type="SAM" id="MobiDB-lite"/>
    </source>
</evidence>
<keyword evidence="3 5" id="KW-0732">Signal</keyword>
<feature type="compositionally biased region" description="Polar residues" evidence="4">
    <location>
        <begin position="1109"/>
        <end position="1119"/>
    </location>
</feature>
<dbReference type="PANTHER" id="PTHR36108">
    <property type="entry name" value="COLOSSIN-B-RELATED"/>
    <property type="match status" value="1"/>
</dbReference>
<dbReference type="EMBL" id="LSCV01000023">
    <property type="protein sequence ID" value="KXB40898.1"/>
    <property type="molecule type" value="Genomic_DNA"/>
</dbReference>
<dbReference type="InterPro" id="IPR041033">
    <property type="entry name" value="SpaA_PFL_dom_1"/>
</dbReference>
<evidence type="ECO:0000256" key="1">
    <source>
        <dbReference type="ARBA" id="ARBA00007257"/>
    </source>
</evidence>
<evidence type="ECO:0000256" key="5">
    <source>
        <dbReference type="SAM" id="SignalP"/>
    </source>
</evidence>
<organism evidence="7 8">
    <name type="scientific">Amygdalobacter nucleatus</name>
    <dbReference type="NCBI Taxonomy" id="3029274"/>
    <lineage>
        <taxon>Bacteria</taxon>
        <taxon>Bacillati</taxon>
        <taxon>Bacillota</taxon>
        <taxon>Clostridia</taxon>
        <taxon>Eubacteriales</taxon>
        <taxon>Oscillospiraceae</taxon>
        <taxon>Amygdalobacter</taxon>
    </lineage>
</organism>
<evidence type="ECO:0000256" key="2">
    <source>
        <dbReference type="ARBA" id="ARBA00022525"/>
    </source>
</evidence>
<evidence type="ECO:0000259" key="6">
    <source>
        <dbReference type="Pfam" id="PF17802"/>
    </source>
</evidence>
<feature type="compositionally biased region" description="Basic and acidic residues" evidence="4">
    <location>
        <begin position="53"/>
        <end position="100"/>
    </location>
</feature>
<sequence>MCALTLAAGIFMTVMPWQVRATETEQAKTEIATEIKAKDEKASADKSQAPNDSLKDSNIADKAKEVMPADKANVEKEKDSKAPKVSETDKQVSKLEKNEDAELVSKDDLSAISKAMIGADRAVTESGTGKVEFKLGKFENDKLSDLSENWYTEQLVTSAIDIDVSGNNYVLNKPYIVLRVPKTNKIKDLKFIDSQAGRTERYEDDDYKYVKYVYDSMSGGTHYTYPFYFKFDAHNAKNDDTIEVTASLYKDGDNGKDGELFRELKQTYRAKTLGFELFSTQYNYDSMQQIGDLQTNNDGHKSIVKGWVEKASDTTTFEGKPCVAPVYASVAPQAIKGISESVGLEYPKNIKFVLEFDNTEPGFTFEGRWNFWGVGNADIKRELSADEKVLTIICQNPTMAGSADWTNNYRQSLQVKAFVKAKAVTLNKDISVNISAYKNVDKDGNNGELIGTRKEVYHFKPEPFSRGGNFSYSKIAYDGYNIAEEFAYIYNADYYYMNNKLYKGAFSMNEKGVPLKGLLTNWNTGSSFANPWKDGNVTKVKAIFNKLESDGIYFKSTRLWADCYDSKNPENENILNAIKSACSNGNVKLYGIDNAGNETLISDKVEYNKAINIDDKKGLYKEVVYRFDKPLVLDNFHLYVNDRVWFLNDELKSFSNLEDQEKAYSSSLSVAILDKDDKPEKKEYTNNTTKFFRVRALHPVVDEFISAEQTVAYSNEGTFNYLIGPMLPKVRHDISTYGADLKEIKNLKVITLIPAGFEFTGEIKRTDNDGHNWTAEVSDPVIKTVKNYKGTGKTAVIADFGNVPIERYYPLNLVLRATKTAQRGKNKFVNYMVYDDNDFIRPLGSDKHEHDYVDTLDLDDDGNTQEVFMQKQTNVEFIPPLELVMNNKVCFEDIKDEIAIVSDLGSKTQHKINIFNNSIQTINKLSILDVLPYVGDHAIAPNEKGEYPARNSSFATPLISSVEAANDKSVNEKFSFYYQLSAQGNDLASVRDGQWVKKEEITDWSKVKSVKAVLKEGQELKSKESIDIILPVSMPKNTSLEEGTTYAINSAAFSTDDQNYTEGNKTQLSFVKYKVEGMAFLDLDEDGKYNNKDKIVPGIKVNLLKPSPAASTPSTNAENRSARLDEDRDADNANIPEGYELAKDLDGNAITTTTNQEGKYSFDVYQRASYMVQFELGNGQSFSAKSTAGSEDIGTNSIEASTASEKSAVSTQGKLNPSKKKMIRSVAIKQVWKIKITKVDAKDESKKLAGSEFALIKVNGEQQATANGNEVEFKNVTTNDDGEATFENVPYGSYKVREIRAPKGYELPEQPETAVPELLAHMNPASVDVTVTNKLNKARLVVLKTDDSKEAKPLAGVEFKLNIIGELKTETNSNPAVTDKQAEKVTDKSATGDASDVTNSVNTTEQTEWTGTTDKDGKIIFKDLPLGEYTLEETKGLNGYEKLDKPMDITLNTPYDEKNSDNTTKTVKVVNKKSIIPTKPSVPSNPEYVPSTQTEPKKIKVGVVTKTGELANMASG</sequence>
<dbReference type="STRING" id="1497955.HMPREF1872_00775"/>
<feature type="region of interest" description="Disordered" evidence="4">
    <location>
        <begin position="1373"/>
        <end position="1410"/>
    </location>
</feature>